<proteinExistence type="predicted"/>
<accession>A0ABU5N3Z0</accession>
<dbReference type="EMBL" id="JAWJYN010000001">
    <property type="protein sequence ID" value="MDZ8160753.1"/>
    <property type="molecule type" value="Genomic_DNA"/>
</dbReference>
<keyword evidence="3" id="KW-0378">Hydrolase</keyword>
<dbReference type="InterPro" id="IPR012338">
    <property type="entry name" value="Beta-lactam/transpept-like"/>
</dbReference>
<organism evidence="3 4">
    <name type="scientific">Microbacterium aquimaris</name>
    <dbReference type="NCBI Taxonomy" id="459816"/>
    <lineage>
        <taxon>Bacteria</taxon>
        <taxon>Bacillati</taxon>
        <taxon>Actinomycetota</taxon>
        <taxon>Actinomycetes</taxon>
        <taxon>Micrococcales</taxon>
        <taxon>Microbacteriaceae</taxon>
        <taxon>Microbacterium</taxon>
    </lineage>
</organism>
<name>A0ABU5N3Z0_9MICO</name>
<evidence type="ECO:0000259" key="2">
    <source>
        <dbReference type="Pfam" id="PF00144"/>
    </source>
</evidence>
<dbReference type="Pfam" id="PF00144">
    <property type="entry name" value="Beta-lactamase"/>
    <property type="match status" value="1"/>
</dbReference>
<protein>
    <submittedName>
        <fullName evidence="3">Serine hydrolase domain-containing protein</fullName>
        <ecNumber evidence="3">3.1.1.103</ecNumber>
    </submittedName>
</protein>
<comment type="caution">
    <text evidence="3">The sequence shown here is derived from an EMBL/GenBank/DDBJ whole genome shotgun (WGS) entry which is preliminary data.</text>
</comment>
<dbReference type="InterPro" id="IPR001466">
    <property type="entry name" value="Beta-lactam-related"/>
</dbReference>
<dbReference type="Gene3D" id="3.40.710.10">
    <property type="entry name" value="DD-peptidase/beta-lactamase superfamily"/>
    <property type="match status" value="1"/>
</dbReference>
<evidence type="ECO:0000313" key="4">
    <source>
        <dbReference type="Proteomes" id="UP001291912"/>
    </source>
</evidence>
<dbReference type="GO" id="GO:0016787">
    <property type="term" value="F:hydrolase activity"/>
    <property type="evidence" value="ECO:0007669"/>
    <property type="project" value="UniProtKB-KW"/>
</dbReference>
<sequence>MTEALEQLLARHVDRGTVPGAVAAVVPAGGDLRPVAAGSSSLDGPSLEPDAIFRIQSMTKAVTSVAALRLVERGLIGLDDPVDPWLPELADRVVLSYPDAPLDDTHPSPRPITMRHLLTNTSGYGMMTSDSPLAREMVATGVEAGPVPSGLDAGEWLSRTAALPLAFAPGEGWRYHHSFSILGVLISRVTGRTTPEHLRDDMFAPLGMVDTGFWVPHEAAHRLPATSRRDEGRLVEGEPAGGGFYAGPPAHDVSHEELVSTLADYVRFLHALTGGAMIDGEPMLAPASVAAMTSDQVADDLKLPDSFFPGFWEQMGWGFGVGVHTGGEHVGRFGWSGGLGTDFFVDPDGTISVLMTQVDLDDRVMELFHDVQQVTTNGPSDPLGP</sequence>
<dbReference type="PANTHER" id="PTHR43283">
    <property type="entry name" value="BETA-LACTAMASE-RELATED"/>
    <property type="match status" value="1"/>
</dbReference>
<dbReference type="Proteomes" id="UP001291912">
    <property type="component" value="Unassembled WGS sequence"/>
</dbReference>
<dbReference type="EC" id="3.1.1.103" evidence="3"/>
<feature type="region of interest" description="Disordered" evidence="1">
    <location>
        <begin position="227"/>
        <end position="247"/>
    </location>
</feature>
<keyword evidence="4" id="KW-1185">Reference proteome</keyword>
<dbReference type="InterPro" id="IPR050789">
    <property type="entry name" value="Diverse_Enzym_Activities"/>
</dbReference>
<dbReference type="PANTHER" id="PTHR43283:SF3">
    <property type="entry name" value="BETA-LACTAMASE FAMILY PROTEIN (AFU_ORTHOLOGUE AFUA_5G07500)"/>
    <property type="match status" value="1"/>
</dbReference>
<evidence type="ECO:0000256" key="1">
    <source>
        <dbReference type="SAM" id="MobiDB-lite"/>
    </source>
</evidence>
<evidence type="ECO:0000313" key="3">
    <source>
        <dbReference type="EMBL" id="MDZ8160753.1"/>
    </source>
</evidence>
<dbReference type="SUPFAM" id="SSF56601">
    <property type="entry name" value="beta-lactamase/transpeptidase-like"/>
    <property type="match status" value="1"/>
</dbReference>
<feature type="compositionally biased region" description="Basic and acidic residues" evidence="1">
    <location>
        <begin position="227"/>
        <end position="236"/>
    </location>
</feature>
<feature type="domain" description="Beta-lactamase-related" evidence="2">
    <location>
        <begin position="5"/>
        <end position="355"/>
    </location>
</feature>
<reference evidence="3 4" key="1">
    <citation type="submission" date="2023-10" db="EMBL/GenBank/DDBJ databases">
        <title>Microbacterium xanthum sp. nov., isolated from seaweed.</title>
        <authorList>
            <person name="Lee S.D."/>
        </authorList>
    </citation>
    <scope>NUCLEOTIDE SEQUENCE [LARGE SCALE GENOMIC DNA]</scope>
    <source>
        <strain evidence="3 4">KCTC 19124</strain>
    </source>
</reference>
<dbReference type="RefSeq" id="WP_194423442.1">
    <property type="nucleotide sequence ID" value="NZ_BAAAPT010000001.1"/>
</dbReference>
<gene>
    <name evidence="3" type="ORF">R2Q92_02830</name>
</gene>